<organism evidence="5 6">
    <name type="scientific">Candidatus Yanofskybacteria bacterium RIFCSPLOWO2_02_FULL_47_9b</name>
    <dbReference type="NCBI Taxonomy" id="1802708"/>
    <lineage>
        <taxon>Bacteria</taxon>
        <taxon>Candidatus Yanofskyibacteriota</taxon>
    </lineage>
</organism>
<dbReference type="Pfam" id="PF00436">
    <property type="entry name" value="SSB"/>
    <property type="match status" value="1"/>
</dbReference>
<gene>
    <name evidence="5" type="ORF">A3I39_01610</name>
</gene>
<dbReference type="AlphaFoldDB" id="A0A1F8HDE8"/>
<evidence type="ECO:0000256" key="2">
    <source>
        <dbReference type="HAMAP-Rule" id="MF_00984"/>
    </source>
</evidence>
<evidence type="ECO:0000256" key="3">
    <source>
        <dbReference type="RuleBase" id="RU000524"/>
    </source>
</evidence>
<dbReference type="EMBL" id="MGKW01000001">
    <property type="protein sequence ID" value="OGN34999.1"/>
    <property type="molecule type" value="Genomic_DNA"/>
</dbReference>
<dbReference type="HAMAP" id="MF_00984">
    <property type="entry name" value="SSB"/>
    <property type="match status" value="1"/>
</dbReference>
<evidence type="ECO:0000256" key="1">
    <source>
        <dbReference type="ARBA" id="ARBA00023125"/>
    </source>
</evidence>
<feature type="compositionally biased region" description="Acidic residues" evidence="4">
    <location>
        <begin position="143"/>
        <end position="156"/>
    </location>
</feature>
<dbReference type="PROSITE" id="PS50935">
    <property type="entry name" value="SSB"/>
    <property type="match status" value="1"/>
</dbReference>
<dbReference type="PANTHER" id="PTHR10302">
    <property type="entry name" value="SINGLE-STRANDED DNA-BINDING PROTEIN"/>
    <property type="match status" value="1"/>
</dbReference>
<dbReference type="Proteomes" id="UP000178155">
    <property type="component" value="Unassembled WGS sequence"/>
</dbReference>
<comment type="subunit">
    <text evidence="2">Homotetramer.</text>
</comment>
<proteinExistence type="inferred from homology"/>
<dbReference type="Gene3D" id="2.40.50.140">
    <property type="entry name" value="Nucleic acid-binding proteins"/>
    <property type="match status" value="1"/>
</dbReference>
<dbReference type="SUPFAM" id="SSF50249">
    <property type="entry name" value="Nucleic acid-binding proteins"/>
    <property type="match status" value="1"/>
</dbReference>
<evidence type="ECO:0000313" key="6">
    <source>
        <dbReference type="Proteomes" id="UP000178155"/>
    </source>
</evidence>
<dbReference type="InterPro" id="IPR012340">
    <property type="entry name" value="NA-bd_OB-fold"/>
</dbReference>
<reference evidence="5 6" key="1">
    <citation type="journal article" date="2016" name="Nat. Commun.">
        <title>Thousands of microbial genomes shed light on interconnected biogeochemical processes in an aquifer system.</title>
        <authorList>
            <person name="Anantharaman K."/>
            <person name="Brown C.T."/>
            <person name="Hug L.A."/>
            <person name="Sharon I."/>
            <person name="Castelle C.J."/>
            <person name="Probst A.J."/>
            <person name="Thomas B.C."/>
            <person name="Singh A."/>
            <person name="Wilkins M.J."/>
            <person name="Karaoz U."/>
            <person name="Brodie E.L."/>
            <person name="Williams K.H."/>
            <person name="Hubbard S.S."/>
            <person name="Banfield J.F."/>
        </authorList>
    </citation>
    <scope>NUCLEOTIDE SEQUENCE [LARGE SCALE GENOMIC DNA]</scope>
</reference>
<keyword evidence="1 2" id="KW-0238">DNA-binding</keyword>
<evidence type="ECO:0000313" key="5">
    <source>
        <dbReference type="EMBL" id="OGN34999.1"/>
    </source>
</evidence>
<sequence length="166" mass="18164">MNLNKVFLIGRLTRDPEARSTPSGQNVTTISMATNRVWSDASGRKEATEYHTVIAWGRLGEVANNYLKKGGMVMIEGRMQTRQWVGKDGNKRYTTEVVAENLQLGPRSANDPRGSSFQSNSSPANGPAVSKAPIKEDDIPIIGEDEPMNAGVEEDEVAIKESDLPF</sequence>
<feature type="compositionally biased region" description="Polar residues" evidence="4">
    <location>
        <begin position="113"/>
        <end position="124"/>
    </location>
</feature>
<feature type="region of interest" description="Disordered" evidence="4">
    <location>
        <begin position="100"/>
        <end position="166"/>
    </location>
</feature>
<dbReference type="NCBIfam" id="TIGR00621">
    <property type="entry name" value="ssb"/>
    <property type="match status" value="1"/>
</dbReference>
<dbReference type="GO" id="GO:0006260">
    <property type="term" value="P:DNA replication"/>
    <property type="evidence" value="ECO:0007669"/>
    <property type="project" value="InterPro"/>
</dbReference>
<dbReference type="InterPro" id="IPR011344">
    <property type="entry name" value="ssDNA-bd"/>
</dbReference>
<dbReference type="GO" id="GO:0009295">
    <property type="term" value="C:nucleoid"/>
    <property type="evidence" value="ECO:0007669"/>
    <property type="project" value="TreeGrafter"/>
</dbReference>
<evidence type="ECO:0000256" key="4">
    <source>
        <dbReference type="SAM" id="MobiDB-lite"/>
    </source>
</evidence>
<dbReference type="InterPro" id="IPR000424">
    <property type="entry name" value="Primosome_PriB/ssb"/>
</dbReference>
<accession>A0A1F8HDE8</accession>
<name>A0A1F8HDE8_9BACT</name>
<feature type="compositionally biased region" description="Basic and acidic residues" evidence="4">
    <location>
        <begin position="157"/>
        <end position="166"/>
    </location>
</feature>
<dbReference type="GO" id="GO:0003697">
    <property type="term" value="F:single-stranded DNA binding"/>
    <property type="evidence" value="ECO:0007669"/>
    <property type="project" value="UniProtKB-UniRule"/>
</dbReference>
<comment type="caution">
    <text evidence="5">The sequence shown here is derived from an EMBL/GenBank/DDBJ whole genome shotgun (WGS) entry which is preliminary data.</text>
</comment>
<dbReference type="CDD" id="cd04496">
    <property type="entry name" value="SSB_OBF"/>
    <property type="match status" value="1"/>
</dbReference>
<comment type="caution">
    <text evidence="2">Lacks conserved residue(s) required for the propagation of feature annotation.</text>
</comment>
<protein>
    <recommendedName>
        <fullName evidence="2 3">Single-stranded DNA-binding protein</fullName>
        <shortName evidence="2">SSB</shortName>
    </recommendedName>
</protein>
<dbReference type="PANTHER" id="PTHR10302:SF27">
    <property type="entry name" value="SINGLE-STRANDED DNA-BINDING PROTEIN"/>
    <property type="match status" value="1"/>
</dbReference>